<reference evidence="1 2" key="1">
    <citation type="submission" date="2024-07" db="EMBL/GenBank/DDBJ databases">
        <title>Section-level genome sequencing and comparative genomics of Aspergillus sections Usti and Cavernicolus.</title>
        <authorList>
            <consortium name="Lawrence Berkeley National Laboratory"/>
            <person name="Nybo J.L."/>
            <person name="Vesth T.C."/>
            <person name="Theobald S."/>
            <person name="Frisvad J.C."/>
            <person name="Larsen T.O."/>
            <person name="Kjaerboelling I."/>
            <person name="Rothschild-Mancinelli K."/>
            <person name="Lyhne E.K."/>
            <person name="Kogle M.E."/>
            <person name="Barry K."/>
            <person name="Clum A."/>
            <person name="Na H."/>
            <person name="Ledsgaard L."/>
            <person name="Lin J."/>
            <person name="Lipzen A."/>
            <person name="Kuo A."/>
            <person name="Riley R."/>
            <person name="Mondo S."/>
            <person name="Labutti K."/>
            <person name="Haridas S."/>
            <person name="Pangalinan J."/>
            <person name="Salamov A.A."/>
            <person name="Simmons B.A."/>
            <person name="Magnuson J.K."/>
            <person name="Chen J."/>
            <person name="Drula E."/>
            <person name="Henrissat B."/>
            <person name="Wiebenga A."/>
            <person name="Lubbers R.J."/>
            <person name="Gomes A.C."/>
            <person name="Makela M.R."/>
            <person name="Stajich J."/>
            <person name="Grigoriev I.V."/>
            <person name="Mortensen U.H."/>
            <person name="De Vries R.P."/>
            <person name="Baker S.E."/>
            <person name="Andersen M.R."/>
        </authorList>
    </citation>
    <scope>NUCLEOTIDE SEQUENCE [LARGE SCALE GENOMIC DNA]</scope>
    <source>
        <strain evidence="1 2">CBS 123904</strain>
    </source>
</reference>
<dbReference type="EMBL" id="JBFXLU010000465">
    <property type="protein sequence ID" value="KAL2825886.1"/>
    <property type="molecule type" value="Genomic_DNA"/>
</dbReference>
<sequence>MSGQGKKIGDRQICNTTDGICPACQTLRTTLLETTPCTQHTLSRSSANYPVIYWRDLLLPISEDIAAQCAATISARLQSVFEGERVPVHYALIPCVDGAATRVKFLIDFPWPHELDAADPARWQVMLFVNHVVDLTADFTGRWEEVLPSATKHVNLARLEFFGEKYNPSVLEKSQLRI</sequence>
<evidence type="ECO:0000313" key="1">
    <source>
        <dbReference type="EMBL" id="KAL2825886.1"/>
    </source>
</evidence>
<organism evidence="1 2">
    <name type="scientific">Aspergillus pseudoustus</name>
    <dbReference type="NCBI Taxonomy" id="1810923"/>
    <lineage>
        <taxon>Eukaryota</taxon>
        <taxon>Fungi</taxon>
        <taxon>Dikarya</taxon>
        <taxon>Ascomycota</taxon>
        <taxon>Pezizomycotina</taxon>
        <taxon>Eurotiomycetes</taxon>
        <taxon>Eurotiomycetidae</taxon>
        <taxon>Eurotiales</taxon>
        <taxon>Aspergillaceae</taxon>
        <taxon>Aspergillus</taxon>
        <taxon>Aspergillus subgen. Nidulantes</taxon>
    </lineage>
</organism>
<dbReference type="Proteomes" id="UP001610446">
    <property type="component" value="Unassembled WGS sequence"/>
</dbReference>
<name>A0ABR4IDR6_9EURO</name>
<keyword evidence="2" id="KW-1185">Reference proteome</keyword>
<proteinExistence type="predicted"/>
<accession>A0ABR4IDR6</accession>
<gene>
    <name evidence="1" type="ORF">BJY01DRAFT_256132</name>
</gene>
<comment type="caution">
    <text evidence="1">The sequence shown here is derived from an EMBL/GenBank/DDBJ whole genome shotgun (WGS) entry which is preliminary data.</text>
</comment>
<protein>
    <submittedName>
        <fullName evidence="1">Uncharacterized protein</fullName>
    </submittedName>
</protein>
<evidence type="ECO:0000313" key="2">
    <source>
        <dbReference type="Proteomes" id="UP001610446"/>
    </source>
</evidence>